<gene>
    <name evidence="2" type="ORF">ACFS29_15660</name>
</gene>
<dbReference type="EMBL" id="JBHUOS010000010">
    <property type="protein sequence ID" value="MFD2917090.1"/>
    <property type="molecule type" value="Genomic_DNA"/>
</dbReference>
<proteinExistence type="predicted"/>
<evidence type="ECO:0000313" key="3">
    <source>
        <dbReference type="Proteomes" id="UP001597548"/>
    </source>
</evidence>
<dbReference type="Proteomes" id="UP001597548">
    <property type="component" value="Unassembled WGS sequence"/>
</dbReference>
<protein>
    <submittedName>
        <fullName evidence="2">Uncharacterized protein</fullName>
    </submittedName>
</protein>
<accession>A0ABW5ZXG0</accession>
<feature type="coiled-coil region" evidence="1">
    <location>
        <begin position="51"/>
        <end position="78"/>
    </location>
</feature>
<organism evidence="2 3">
    <name type="scientific">Psychroserpens luteus</name>
    <dbReference type="NCBI Taxonomy" id="1434066"/>
    <lineage>
        <taxon>Bacteria</taxon>
        <taxon>Pseudomonadati</taxon>
        <taxon>Bacteroidota</taxon>
        <taxon>Flavobacteriia</taxon>
        <taxon>Flavobacteriales</taxon>
        <taxon>Flavobacteriaceae</taxon>
        <taxon>Psychroserpens</taxon>
    </lineage>
</organism>
<dbReference type="RefSeq" id="WP_194506067.1">
    <property type="nucleotide sequence ID" value="NZ_JADILU010000001.1"/>
</dbReference>
<sequence>MKHSKETYMQVVLQKGLNYGPIVKQFLIEEYKTLNISSNLKNKISEKTESKQDFEINIVELANLKSNLKDKMEELIRSDGFDPLKEDLRREFPEQYESQVLNYKGKIYYLNPKIFPTDNLLKRINSFKEVVETHLNKNKELKFKYKE</sequence>
<keyword evidence="3" id="KW-1185">Reference proteome</keyword>
<comment type="caution">
    <text evidence="2">The sequence shown here is derived from an EMBL/GenBank/DDBJ whole genome shotgun (WGS) entry which is preliminary data.</text>
</comment>
<name>A0ABW5ZXG0_9FLAO</name>
<evidence type="ECO:0000313" key="2">
    <source>
        <dbReference type="EMBL" id="MFD2917090.1"/>
    </source>
</evidence>
<reference evidence="3" key="1">
    <citation type="journal article" date="2019" name="Int. J. Syst. Evol. Microbiol.">
        <title>The Global Catalogue of Microorganisms (GCM) 10K type strain sequencing project: providing services to taxonomists for standard genome sequencing and annotation.</title>
        <authorList>
            <consortium name="The Broad Institute Genomics Platform"/>
            <consortium name="The Broad Institute Genome Sequencing Center for Infectious Disease"/>
            <person name="Wu L."/>
            <person name="Ma J."/>
        </authorList>
    </citation>
    <scope>NUCLEOTIDE SEQUENCE [LARGE SCALE GENOMIC DNA]</scope>
    <source>
        <strain evidence="3">KCTC 32514</strain>
    </source>
</reference>
<keyword evidence="1" id="KW-0175">Coiled coil</keyword>
<evidence type="ECO:0000256" key="1">
    <source>
        <dbReference type="SAM" id="Coils"/>
    </source>
</evidence>